<dbReference type="EMBL" id="JAGIZQ010000005">
    <property type="protein sequence ID" value="KAH6628125.1"/>
    <property type="molecule type" value="Genomic_DNA"/>
</dbReference>
<evidence type="ECO:0000313" key="2">
    <source>
        <dbReference type="Proteomes" id="UP000724584"/>
    </source>
</evidence>
<organism evidence="1 2">
    <name type="scientific">Chaetomium tenue</name>
    <dbReference type="NCBI Taxonomy" id="1854479"/>
    <lineage>
        <taxon>Eukaryota</taxon>
        <taxon>Fungi</taxon>
        <taxon>Dikarya</taxon>
        <taxon>Ascomycota</taxon>
        <taxon>Pezizomycotina</taxon>
        <taxon>Sordariomycetes</taxon>
        <taxon>Sordariomycetidae</taxon>
        <taxon>Sordariales</taxon>
        <taxon>Chaetomiaceae</taxon>
        <taxon>Chaetomium</taxon>
    </lineage>
</organism>
<dbReference type="Proteomes" id="UP000724584">
    <property type="component" value="Unassembled WGS sequence"/>
</dbReference>
<comment type="caution">
    <text evidence="1">The sequence shown here is derived from an EMBL/GenBank/DDBJ whole genome shotgun (WGS) entry which is preliminary data.</text>
</comment>
<sequence>MASSLQQTALEVILQQIPRWATVNIDVIGGLARLHHNPAGRSTGDVNFIVECREDETFDVSTLIRQDLESFDSTAFYQGGDGFRHRQPASHDGQQTSHRVPFFGRACFPYIPPSLQQVQRIRPGVVPYIQLSDLVVFKMHCCGLRSETQSKFDVLDAHEMLSAVGQPLILTPEQQDAVMGRLVDMTTHGPRHVTAQWWRQQLSLPPNFN</sequence>
<gene>
    <name evidence="1" type="ORF">F5144DRAFT_578053</name>
</gene>
<keyword evidence="2" id="KW-1185">Reference proteome</keyword>
<evidence type="ECO:0000313" key="1">
    <source>
        <dbReference type="EMBL" id="KAH6628125.1"/>
    </source>
</evidence>
<name>A0ACB7P2D1_9PEZI</name>
<reference evidence="1 2" key="1">
    <citation type="journal article" date="2021" name="Nat. Commun.">
        <title>Genetic determinants of endophytism in the Arabidopsis root mycobiome.</title>
        <authorList>
            <person name="Mesny F."/>
            <person name="Miyauchi S."/>
            <person name="Thiergart T."/>
            <person name="Pickel B."/>
            <person name="Atanasova L."/>
            <person name="Karlsson M."/>
            <person name="Huettel B."/>
            <person name="Barry K.W."/>
            <person name="Haridas S."/>
            <person name="Chen C."/>
            <person name="Bauer D."/>
            <person name="Andreopoulos W."/>
            <person name="Pangilinan J."/>
            <person name="LaButti K."/>
            <person name="Riley R."/>
            <person name="Lipzen A."/>
            <person name="Clum A."/>
            <person name="Drula E."/>
            <person name="Henrissat B."/>
            <person name="Kohler A."/>
            <person name="Grigoriev I.V."/>
            <person name="Martin F.M."/>
            <person name="Hacquard S."/>
        </authorList>
    </citation>
    <scope>NUCLEOTIDE SEQUENCE [LARGE SCALE GENOMIC DNA]</scope>
    <source>
        <strain evidence="1 2">MPI-SDFR-AT-0079</strain>
    </source>
</reference>
<protein>
    <submittedName>
        <fullName evidence="1">Uncharacterized protein</fullName>
    </submittedName>
</protein>
<proteinExistence type="predicted"/>
<accession>A0ACB7P2D1</accession>